<feature type="transmembrane region" description="Helical" evidence="1">
    <location>
        <begin position="47"/>
        <end position="68"/>
    </location>
</feature>
<evidence type="ECO:0000313" key="5">
    <source>
        <dbReference type="Proteomes" id="UP000526033"/>
    </source>
</evidence>
<dbReference type="InterPro" id="IPR023158">
    <property type="entry name" value="YerB-like_sf"/>
</dbReference>
<accession>A0A7X9HG66</accession>
<dbReference type="Gene3D" id="3.50.90.10">
    <property type="entry name" value="YerB-like"/>
    <property type="match status" value="1"/>
</dbReference>
<comment type="caution">
    <text evidence="4">The sequence shown here is derived from an EMBL/GenBank/DDBJ whole genome shotgun (WGS) entry which is preliminary data.</text>
</comment>
<gene>
    <name evidence="4" type="ORF">GYA27_00150</name>
</gene>
<dbReference type="InterPro" id="IPR021416">
    <property type="entry name" value="DUF3048_N"/>
</dbReference>
<evidence type="ECO:0000313" key="4">
    <source>
        <dbReference type="EMBL" id="NMB69604.1"/>
    </source>
</evidence>
<dbReference type="EMBL" id="JAAZNL010000002">
    <property type="protein sequence ID" value="NMB69604.1"/>
    <property type="molecule type" value="Genomic_DNA"/>
</dbReference>
<name>A0A7X9HG66_UNCKA</name>
<proteinExistence type="predicted"/>
<evidence type="ECO:0000259" key="2">
    <source>
        <dbReference type="Pfam" id="PF11258"/>
    </source>
</evidence>
<dbReference type="InterPro" id="IPR035328">
    <property type="entry name" value="DUF3048_C"/>
</dbReference>
<evidence type="ECO:0000259" key="3">
    <source>
        <dbReference type="Pfam" id="PF17479"/>
    </source>
</evidence>
<dbReference type="SUPFAM" id="SSF159774">
    <property type="entry name" value="YerB-like"/>
    <property type="match status" value="1"/>
</dbReference>
<organism evidence="4 5">
    <name type="scientific">candidate division WWE3 bacterium</name>
    <dbReference type="NCBI Taxonomy" id="2053526"/>
    <lineage>
        <taxon>Bacteria</taxon>
        <taxon>Katanobacteria</taxon>
    </lineage>
</organism>
<evidence type="ECO:0000256" key="1">
    <source>
        <dbReference type="SAM" id="Phobius"/>
    </source>
</evidence>
<dbReference type="AlphaFoldDB" id="A0A7X9HG66"/>
<feature type="domain" description="DUF3048" evidence="2">
    <location>
        <begin position="96"/>
        <end position="239"/>
    </location>
</feature>
<dbReference type="Pfam" id="PF17479">
    <property type="entry name" value="DUF3048_C"/>
    <property type="match status" value="1"/>
</dbReference>
<keyword evidence="1" id="KW-0472">Membrane</keyword>
<reference evidence="4 5" key="1">
    <citation type="journal article" date="2020" name="Biotechnol. Biofuels">
        <title>New insights from the biogas microbiome by comprehensive genome-resolved metagenomics of nearly 1600 species originating from multiple anaerobic digesters.</title>
        <authorList>
            <person name="Campanaro S."/>
            <person name="Treu L."/>
            <person name="Rodriguez-R L.M."/>
            <person name="Kovalovszki A."/>
            <person name="Ziels R.M."/>
            <person name="Maus I."/>
            <person name="Zhu X."/>
            <person name="Kougias P.G."/>
            <person name="Basile A."/>
            <person name="Luo G."/>
            <person name="Schluter A."/>
            <person name="Konstantinidis K.T."/>
            <person name="Angelidaki I."/>
        </authorList>
    </citation>
    <scope>NUCLEOTIDE SEQUENCE [LARGE SCALE GENOMIC DNA]</scope>
    <source>
        <strain evidence="4">AS27yjCOA_165</strain>
    </source>
</reference>
<keyword evidence="1" id="KW-1133">Transmembrane helix</keyword>
<dbReference type="Proteomes" id="UP000526033">
    <property type="component" value="Unassembled WGS sequence"/>
</dbReference>
<dbReference type="Pfam" id="PF11258">
    <property type="entry name" value="DUF3048"/>
    <property type="match status" value="1"/>
</dbReference>
<keyword evidence="1" id="KW-0812">Transmembrane</keyword>
<sequence>MMLNDIGKPVGENNFPISPQNGAGANNTQFYPGGSSKKPFNGNKNTLYGVLGVVVALLIIGIVSFVLFRSDKYKILSPYINKVKDVVEAPKIMNPLTGELFSEEEAAAWSNNRPLAVMVNNHLDARPQSGLVDADLIYEIVAEGGITRYLAFFLSKEPDKIGPVRSTREYYLVLVKELGDAMLMHIGWSPQALEAIETWPVRSLGRGGAAFWRDQARIDSGIAIEHTAYVKGSDLRTLGNDLGWEGTRETKTWTFKDDGPIDTTQQCLVGECGKYITIDFWYKGDYTGMFTYDRATNTYLRYTGYDSSDKPVQLFDQESKEPIRVKNVVVQFVKESSIVGDEKNRLTYELVGSGSAIVFTDGKATKATWAKTGRDERTMFYDESGKEIAFNRGKFWISVVPDRNVDLVVY</sequence>
<feature type="domain" description="DUF3048" evidence="3">
    <location>
        <begin position="282"/>
        <end position="397"/>
    </location>
</feature>
<protein>
    <submittedName>
        <fullName evidence="4">DUF3048 domain-containing protein</fullName>
    </submittedName>
</protein>